<dbReference type="InterPro" id="IPR051082">
    <property type="entry name" value="Pentapeptide-BTB/POZ_domain"/>
</dbReference>
<protein>
    <submittedName>
        <fullName evidence="2">Pentapeptide repeat-containing protein</fullName>
    </submittedName>
</protein>
<reference evidence="2 3" key="1">
    <citation type="submission" date="2024-09" db="EMBL/GenBank/DDBJ databases">
        <authorList>
            <person name="Salinas-Garcia M.A."/>
            <person name="Prieme A."/>
        </authorList>
    </citation>
    <scope>NUCLEOTIDE SEQUENCE [LARGE SCALE GENOMIC DNA]</scope>
    <source>
        <strain evidence="2 3">DSM 21081</strain>
    </source>
</reference>
<dbReference type="Proteomes" id="UP001575652">
    <property type="component" value="Unassembled WGS sequence"/>
</dbReference>
<evidence type="ECO:0000313" key="3">
    <source>
        <dbReference type="Proteomes" id="UP001575652"/>
    </source>
</evidence>
<dbReference type="EMBL" id="JBHDLJ010000002">
    <property type="protein sequence ID" value="MFB0833532.1"/>
    <property type="molecule type" value="Genomic_DNA"/>
</dbReference>
<keyword evidence="3" id="KW-1185">Reference proteome</keyword>
<dbReference type="InterPro" id="IPR001646">
    <property type="entry name" value="5peptide_repeat"/>
</dbReference>
<evidence type="ECO:0000313" key="2">
    <source>
        <dbReference type="EMBL" id="MFB0833532.1"/>
    </source>
</evidence>
<accession>A0ABV4UJ11</accession>
<dbReference type="PANTHER" id="PTHR14136">
    <property type="entry name" value="BTB_POZ DOMAIN-CONTAINING PROTEIN KCTD9"/>
    <property type="match status" value="1"/>
</dbReference>
<dbReference type="Gene3D" id="2.160.20.80">
    <property type="entry name" value="E3 ubiquitin-protein ligase SopA"/>
    <property type="match status" value="1"/>
</dbReference>
<organism evidence="2 3">
    <name type="scientific">Arthrobacter halodurans</name>
    <dbReference type="NCBI Taxonomy" id="516699"/>
    <lineage>
        <taxon>Bacteria</taxon>
        <taxon>Bacillati</taxon>
        <taxon>Actinomycetota</taxon>
        <taxon>Actinomycetes</taxon>
        <taxon>Micrococcales</taxon>
        <taxon>Micrococcaceae</taxon>
        <taxon>Arthrobacter</taxon>
    </lineage>
</organism>
<name>A0ABV4UJ11_9MICC</name>
<comment type="caution">
    <text evidence="2">The sequence shown here is derived from an EMBL/GenBank/DDBJ whole genome shotgun (WGS) entry which is preliminary data.</text>
</comment>
<proteinExistence type="predicted"/>
<dbReference type="RefSeq" id="WP_373970701.1">
    <property type="nucleotide sequence ID" value="NZ_JBHDLJ010000002.1"/>
</dbReference>
<feature type="region of interest" description="Disordered" evidence="1">
    <location>
        <begin position="1"/>
        <end position="72"/>
    </location>
</feature>
<dbReference type="SUPFAM" id="SSF141571">
    <property type="entry name" value="Pentapeptide repeat-like"/>
    <property type="match status" value="1"/>
</dbReference>
<evidence type="ECO:0000256" key="1">
    <source>
        <dbReference type="SAM" id="MobiDB-lite"/>
    </source>
</evidence>
<dbReference type="Pfam" id="PF00805">
    <property type="entry name" value="Pentapeptide"/>
    <property type="match status" value="1"/>
</dbReference>
<dbReference type="PANTHER" id="PTHR14136:SF17">
    <property type="entry name" value="BTB_POZ DOMAIN-CONTAINING PROTEIN KCTD9"/>
    <property type="match status" value="1"/>
</dbReference>
<sequence>MPAVPASSGSNPAAAKTTARQPGVPRRGAAEPGAPKAPRLPSFAPGAPGRAGDLAAPEADGRSDGLQFEGDDADGLDLEDTVFTDCGFRRVALSGARLARASFGDCEFVDLIAPALEAPGSAWWNTRLERSRIGSAELHGADLRAVLFDGGKLGYVNLRQATLRDVVFRGTIIEELDLGGATLGRVAFEDCRIDALLLNGARLADVDLRGARLRSITGLSGLRGATVDALQLQDLAPLLAAEAGLRVR</sequence>
<gene>
    <name evidence="2" type="ORF">ACETWP_02945</name>
</gene>